<dbReference type="InterPro" id="IPR047141">
    <property type="entry name" value="Stealth"/>
</dbReference>
<feature type="domain" description="Stealth protein CR1 conserved region 1" evidence="4">
    <location>
        <begin position="1"/>
        <end position="25"/>
    </location>
</feature>
<dbReference type="Pfam" id="PF17103">
    <property type="entry name" value="Stealth_CR4"/>
    <property type="match status" value="1"/>
</dbReference>
<evidence type="ECO:0008006" key="9">
    <source>
        <dbReference type="Google" id="ProtNLM"/>
    </source>
</evidence>
<evidence type="ECO:0000259" key="3">
    <source>
        <dbReference type="Pfam" id="PF11380"/>
    </source>
</evidence>
<keyword evidence="8" id="KW-1185">Reference proteome</keyword>
<evidence type="ECO:0000256" key="2">
    <source>
        <dbReference type="ARBA" id="ARBA00022679"/>
    </source>
</evidence>
<feature type="domain" description="Stealth protein CR3 conserved region 3" evidence="5">
    <location>
        <begin position="210"/>
        <end position="261"/>
    </location>
</feature>
<evidence type="ECO:0000259" key="5">
    <source>
        <dbReference type="Pfam" id="PF17102"/>
    </source>
</evidence>
<dbReference type="InterPro" id="IPR031356">
    <property type="entry name" value="Stealth_CR4"/>
</dbReference>
<accession>A0A9P8AT56</accession>
<feature type="domain" description="Stealth protein CR2 conserved region 2" evidence="3">
    <location>
        <begin position="80"/>
        <end position="158"/>
    </location>
</feature>
<dbReference type="EMBL" id="MU250532">
    <property type="protein sequence ID" value="KAG7447093.1"/>
    <property type="molecule type" value="Genomic_DNA"/>
</dbReference>
<dbReference type="GO" id="GO:0003976">
    <property type="term" value="F:UDP-N-acetylglucosamine-lysosomal-enzyme N-acetylglucosaminephosphotransferase activity"/>
    <property type="evidence" value="ECO:0007669"/>
    <property type="project" value="TreeGrafter"/>
</dbReference>
<dbReference type="InterPro" id="IPR021520">
    <property type="entry name" value="Stealth_CR2"/>
</dbReference>
<evidence type="ECO:0000256" key="1">
    <source>
        <dbReference type="ARBA" id="ARBA00007583"/>
    </source>
</evidence>
<dbReference type="Pfam" id="PF17102">
    <property type="entry name" value="Stealth_CR3"/>
    <property type="match status" value="1"/>
</dbReference>
<dbReference type="InterPro" id="IPR031358">
    <property type="entry name" value="Stealth_CR1"/>
</dbReference>
<dbReference type="PANTHER" id="PTHR24045:SF0">
    <property type="entry name" value="N-ACETYLGLUCOSAMINE-1-PHOSPHOTRANSFERASE SUBUNITS ALPHA_BETA"/>
    <property type="match status" value="1"/>
</dbReference>
<dbReference type="Pfam" id="PF17101">
    <property type="entry name" value="Stealth_CR1"/>
    <property type="match status" value="1"/>
</dbReference>
<evidence type="ECO:0000313" key="8">
    <source>
        <dbReference type="Proteomes" id="UP000812287"/>
    </source>
</evidence>
<dbReference type="GeneID" id="66110348"/>
<organism evidence="7 8">
    <name type="scientific">Guyanagaster necrorhizus</name>
    <dbReference type="NCBI Taxonomy" id="856835"/>
    <lineage>
        <taxon>Eukaryota</taxon>
        <taxon>Fungi</taxon>
        <taxon>Dikarya</taxon>
        <taxon>Basidiomycota</taxon>
        <taxon>Agaricomycotina</taxon>
        <taxon>Agaricomycetes</taxon>
        <taxon>Agaricomycetidae</taxon>
        <taxon>Agaricales</taxon>
        <taxon>Marasmiineae</taxon>
        <taxon>Physalacriaceae</taxon>
        <taxon>Guyanagaster</taxon>
    </lineage>
</organism>
<keyword evidence="2" id="KW-0808">Transferase</keyword>
<dbReference type="InterPro" id="IPR031357">
    <property type="entry name" value="Stealth_CR3"/>
</dbReference>
<evidence type="ECO:0000259" key="4">
    <source>
        <dbReference type="Pfam" id="PF17101"/>
    </source>
</evidence>
<gene>
    <name evidence="7" type="ORF">BT62DRAFT_948062</name>
</gene>
<reference evidence="7" key="1">
    <citation type="submission" date="2020-11" db="EMBL/GenBank/DDBJ databases">
        <title>Adaptations for nitrogen fixation in a non-lichenized fungal sporocarp promotes dispersal by wood-feeding termites.</title>
        <authorList>
            <consortium name="DOE Joint Genome Institute"/>
            <person name="Koch R.A."/>
            <person name="Yoon G."/>
            <person name="Arayal U."/>
            <person name="Lail K."/>
            <person name="Amirebrahimi M."/>
            <person name="Labutti K."/>
            <person name="Lipzen A."/>
            <person name="Riley R."/>
            <person name="Barry K."/>
            <person name="Henrissat B."/>
            <person name="Grigoriev I.V."/>
            <person name="Herr J.R."/>
            <person name="Aime M.C."/>
        </authorList>
    </citation>
    <scope>NUCLEOTIDE SEQUENCE</scope>
    <source>
        <strain evidence="7">MCA 3950</strain>
    </source>
</reference>
<feature type="domain" description="Stealth protein CR4 conserved region 4" evidence="6">
    <location>
        <begin position="549"/>
        <end position="585"/>
    </location>
</feature>
<evidence type="ECO:0000313" key="7">
    <source>
        <dbReference type="EMBL" id="KAG7447093.1"/>
    </source>
</evidence>
<sequence>MDIVWSWVNGSDPLHVAALSEAEHALSYATSKPKLYRDHDELRHSMRSALAAFRNGAGNFHLLTSDTQAPSSEFSSQLRYGQIPQWLSASDWNDHNVSLVIRHHSQFFSPQAYAGPTFNSFAIESQLGHLCNVSENFIYMNDDFFFVGPVYPEDFYTPLYGPVLRFQYDIAVSPHNPSKASGDGEWRPLDYSSHLLSKRFGSRPRLYIVHAHKSISLPIMHEMAAGMWAKEFEATAHRPFRGMNGHGDDVHPGFLFNNYLIDRAREALLWSWVIGRIGGSGTPSDNAGGDGNEDLWIPGVHGRRAWGELGGNLDDTRIRVQQPIRETLDQDRVEGAVQSSRENGMQSQYKFSSQDGCPLQYTTPNLPGSPPRLATNPHFKGYSARAAPECEITWSECFEKAGKPIRSASSMFVHVAFEKFRCGDCIIRALLNVSGPLGISEFLPSPDRTVSVSHSLADYVPTTAPPHLPLASDYKDINFSLDSVMGPWLAEVSIRRGRGAAVNVREWTMMVIQRYRYVVGELGTRFASITTVGSARSQLKSLKDNADLRLVCINDDLESPSSVVEVNDILHRFFEEKWPLPAVWEA</sequence>
<dbReference type="GO" id="GO:0005794">
    <property type="term" value="C:Golgi apparatus"/>
    <property type="evidence" value="ECO:0007669"/>
    <property type="project" value="TreeGrafter"/>
</dbReference>
<dbReference type="Proteomes" id="UP000812287">
    <property type="component" value="Unassembled WGS sequence"/>
</dbReference>
<protein>
    <recommendedName>
        <fullName evidence="9">Stealth protein CR3 conserved region 3 domain-containing protein</fullName>
    </recommendedName>
</protein>
<proteinExistence type="inferred from homology"/>
<dbReference type="GO" id="GO:0046835">
    <property type="term" value="P:carbohydrate phosphorylation"/>
    <property type="evidence" value="ECO:0007669"/>
    <property type="project" value="TreeGrafter"/>
</dbReference>
<name>A0A9P8AT56_9AGAR</name>
<comment type="similarity">
    <text evidence="1">Belongs to the stealth family.</text>
</comment>
<dbReference type="OrthoDB" id="263283at2759"/>
<dbReference type="PANTHER" id="PTHR24045">
    <property type="match status" value="1"/>
</dbReference>
<comment type="caution">
    <text evidence="7">The sequence shown here is derived from an EMBL/GenBank/DDBJ whole genome shotgun (WGS) entry which is preliminary data.</text>
</comment>
<dbReference type="Pfam" id="PF11380">
    <property type="entry name" value="Stealth_CR2"/>
    <property type="match status" value="1"/>
</dbReference>
<dbReference type="RefSeq" id="XP_043040593.1">
    <property type="nucleotide sequence ID" value="XM_043188051.1"/>
</dbReference>
<evidence type="ECO:0000259" key="6">
    <source>
        <dbReference type="Pfam" id="PF17103"/>
    </source>
</evidence>
<dbReference type="AlphaFoldDB" id="A0A9P8AT56"/>